<protein>
    <submittedName>
        <fullName evidence="3">Uncharacterized protein</fullName>
    </submittedName>
</protein>
<dbReference type="EMBL" id="WJQU01000001">
    <property type="protein sequence ID" value="KAJ6649858.1"/>
    <property type="molecule type" value="Genomic_DNA"/>
</dbReference>
<sequence>MTPKVLIFVIFASLISVKGDGEDFDDEVEYVTTHPPRTDIDPKDCYIGGPCFDHALAFVKNYPDDCPQDIGCLPKSSKEYEKYASQILQKKLSKAAKNEDKEAVEVTTETPKKQEPNNEVAFVIHYPEDCILNLPCQPHPYLRKIKINEELQREDTGLGGGVLNKMPADIDKTSSGDVGGKSEYDQ</sequence>
<feature type="signal peptide" evidence="2">
    <location>
        <begin position="1"/>
        <end position="21"/>
    </location>
</feature>
<gene>
    <name evidence="3" type="ORF">Bhyg_05099</name>
</gene>
<evidence type="ECO:0000256" key="2">
    <source>
        <dbReference type="SAM" id="SignalP"/>
    </source>
</evidence>
<dbReference type="AlphaFoldDB" id="A0A9Q0NGT9"/>
<feature type="non-terminal residue" evidence="3">
    <location>
        <position position="1"/>
    </location>
</feature>
<organism evidence="3 4">
    <name type="scientific">Pseudolycoriella hygida</name>
    <dbReference type="NCBI Taxonomy" id="35572"/>
    <lineage>
        <taxon>Eukaryota</taxon>
        <taxon>Metazoa</taxon>
        <taxon>Ecdysozoa</taxon>
        <taxon>Arthropoda</taxon>
        <taxon>Hexapoda</taxon>
        <taxon>Insecta</taxon>
        <taxon>Pterygota</taxon>
        <taxon>Neoptera</taxon>
        <taxon>Endopterygota</taxon>
        <taxon>Diptera</taxon>
        <taxon>Nematocera</taxon>
        <taxon>Sciaroidea</taxon>
        <taxon>Sciaridae</taxon>
        <taxon>Pseudolycoriella</taxon>
    </lineage>
</organism>
<keyword evidence="2" id="KW-0732">Signal</keyword>
<feature type="compositionally biased region" description="Basic and acidic residues" evidence="1">
    <location>
        <begin position="168"/>
        <end position="186"/>
    </location>
</feature>
<reference evidence="3" key="1">
    <citation type="submission" date="2022-07" db="EMBL/GenBank/DDBJ databases">
        <authorList>
            <person name="Trinca V."/>
            <person name="Uliana J.V.C."/>
            <person name="Torres T.T."/>
            <person name="Ward R.J."/>
            <person name="Monesi N."/>
        </authorList>
    </citation>
    <scope>NUCLEOTIDE SEQUENCE</scope>
    <source>
        <strain evidence="3">HSMRA1968</strain>
        <tissue evidence="3">Whole embryos</tissue>
    </source>
</reference>
<comment type="caution">
    <text evidence="3">The sequence shown here is derived from an EMBL/GenBank/DDBJ whole genome shotgun (WGS) entry which is preliminary data.</text>
</comment>
<accession>A0A9Q0NGT9</accession>
<evidence type="ECO:0000313" key="3">
    <source>
        <dbReference type="EMBL" id="KAJ6649858.1"/>
    </source>
</evidence>
<feature type="region of interest" description="Disordered" evidence="1">
    <location>
        <begin position="156"/>
        <end position="186"/>
    </location>
</feature>
<evidence type="ECO:0000256" key="1">
    <source>
        <dbReference type="SAM" id="MobiDB-lite"/>
    </source>
</evidence>
<keyword evidence="4" id="KW-1185">Reference proteome</keyword>
<feature type="chain" id="PRO_5040170570" evidence="2">
    <location>
        <begin position="22"/>
        <end position="186"/>
    </location>
</feature>
<evidence type="ECO:0000313" key="4">
    <source>
        <dbReference type="Proteomes" id="UP001151699"/>
    </source>
</evidence>
<proteinExistence type="predicted"/>
<name>A0A9Q0NGT9_9DIPT</name>
<dbReference type="Proteomes" id="UP001151699">
    <property type="component" value="Chromosome A"/>
</dbReference>